<comment type="caution">
    <text evidence="1">The sequence shown here is derived from an EMBL/GenBank/DDBJ whole genome shotgun (WGS) entry which is preliminary data.</text>
</comment>
<sequence length="131" mass="15380">MKYRLLDILACPICKNFPLKLIVFSENQYSYEVELEKKVLCEEYCGLQGKFISELRGVELDCRSCLQREVAEGLLICGNCNRWYPIIEEIPHMLPDELRNKDQDLSFLKRYRDKIPEEVLTSGKPWSLSET</sequence>
<dbReference type="AlphaFoldDB" id="A0A497F9Z2"/>
<evidence type="ECO:0000313" key="1">
    <source>
        <dbReference type="EMBL" id="RLE55962.1"/>
    </source>
</evidence>
<dbReference type="Proteomes" id="UP000269499">
    <property type="component" value="Unassembled WGS sequence"/>
</dbReference>
<evidence type="ECO:0000313" key="2">
    <source>
        <dbReference type="Proteomes" id="UP000269499"/>
    </source>
</evidence>
<organism evidence="1 2">
    <name type="scientific">Thermoproteota archaeon</name>
    <dbReference type="NCBI Taxonomy" id="2056631"/>
    <lineage>
        <taxon>Archaea</taxon>
        <taxon>Thermoproteota</taxon>
    </lineage>
</organism>
<proteinExistence type="predicted"/>
<dbReference type="Gene3D" id="2.20.25.10">
    <property type="match status" value="1"/>
</dbReference>
<dbReference type="Pfam" id="PF03966">
    <property type="entry name" value="Trm112p"/>
    <property type="match status" value="1"/>
</dbReference>
<gene>
    <name evidence="1" type="ORF">DRJ26_00025</name>
</gene>
<accession>A0A497F9Z2</accession>
<dbReference type="EMBL" id="QMRA01000001">
    <property type="protein sequence ID" value="RLE55962.1"/>
    <property type="molecule type" value="Genomic_DNA"/>
</dbReference>
<dbReference type="SUPFAM" id="SSF158997">
    <property type="entry name" value="Trm112p-like"/>
    <property type="match status" value="1"/>
</dbReference>
<name>A0A497F9Z2_9CREN</name>
<reference evidence="1 2" key="1">
    <citation type="submission" date="2018-06" db="EMBL/GenBank/DDBJ databases">
        <title>Extensive metabolic versatility and redundancy in microbially diverse, dynamic hydrothermal sediments.</title>
        <authorList>
            <person name="Dombrowski N."/>
            <person name="Teske A."/>
            <person name="Baker B.J."/>
        </authorList>
    </citation>
    <scope>NUCLEOTIDE SEQUENCE [LARGE SCALE GENOMIC DNA]</scope>
    <source>
        <strain evidence="1">B20_G2</strain>
    </source>
</reference>
<dbReference type="InterPro" id="IPR005651">
    <property type="entry name" value="Trm112-like"/>
</dbReference>
<protein>
    <submittedName>
        <fullName evidence="1">Trm112 family protein</fullName>
    </submittedName>
</protein>